<dbReference type="AlphaFoldDB" id="V9XK10"/>
<organism evidence="1 2">
    <name type="scientific">Rhodococcus pyridinivorans SB3094</name>
    <dbReference type="NCBI Taxonomy" id="1435356"/>
    <lineage>
        <taxon>Bacteria</taxon>
        <taxon>Bacillati</taxon>
        <taxon>Actinomycetota</taxon>
        <taxon>Actinomycetes</taxon>
        <taxon>Mycobacteriales</taxon>
        <taxon>Nocardiaceae</taxon>
        <taxon>Rhodococcus</taxon>
    </lineage>
</organism>
<gene>
    <name evidence="1" type="ORF">Y013_13495</name>
</gene>
<dbReference type="EMBL" id="CP006996">
    <property type="protein sequence ID" value="AHD23776.1"/>
    <property type="molecule type" value="Genomic_DNA"/>
</dbReference>
<dbReference type="Proteomes" id="UP000018781">
    <property type="component" value="Chromosome"/>
</dbReference>
<protein>
    <submittedName>
        <fullName evidence="1">Uncharacterized protein</fullName>
    </submittedName>
</protein>
<reference evidence="1 2" key="1">
    <citation type="journal article" date="2014" name="Genome Announc.">
        <title>Complete Genome of Rhodococcus pyridinivorans SB3094, a Methyl-Ethyl-Ketone-Degrading Bacterium Used for Bioaugmentation.</title>
        <authorList>
            <person name="Dueholm M.S."/>
            <person name="Albertsen M."/>
            <person name="D'Imperio S."/>
            <person name="Tale V.P."/>
            <person name="Lewis D."/>
            <person name="Nielsen P.H."/>
            <person name="Nielsen J.L."/>
        </authorList>
    </citation>
    <scope>NUCLEOTIDE SEQUENCE [LARGE SCALE GENOMIC DNA]</scope>
    <source>
        <strain evidence="1 2">SB3094</strain>
    </source>
</reference>
<evidence type="ECO:0000313" key="1">
    <source>
        <dbReference type="EMBL" id="AHD23776.1"/>
    </source>
</evidence>
<dbReference type="HOGENOM" id="CLU_2156403_0_0_11"/>
<dbReference type="KEGG" id="rpy:Y013_13495"/>
<accession>V9XK10</accession>
<sequence length="111" mass="11377">MGKKNAVPAPSTADATAMCHSAIASESASAVTRETVTRFTACTATSTARFGNRSAAIPPTSANASRPALRHAATIDRAVGVSRMAITWKTITTVHIPAANNSAATAPISRR</sequence>
<evidence type="ECO:0000313" key="2">
    <source>
        <dbReference type="Proteomes" id="UP000018781"/>
    </source>
</evidence>
<proteinExistence type="predicted"/>
<name>V9XK10_9NOCA</name>